<feature type="transmembrane region" description="Helical" evidence="5">
    <location>
        <begin position="18"/>
        <end position="41"/>
    </location>
</feature>
<evidence type="ECO:0000259" key="6">
    <source>
        <dbReference type="Pfam" id="PF06813"/>
    </source>
</evidence>
<accession>A0AAV1HY27</accession>
<comment type="subcellular location">
    <subcellularLocation>
        <location evidence="1">Membrane</location>
        <topology evidence="1">Multi-pass membrane protein</topology>
    </subcellularLocation>
</comment>
<feature type="transmembrane region" description="Helical" evidence="5">
    <location>
        <begin position="497"/>
        <end position="518"/>
    </location>
</feature>
<organism evidence="8 9">
    <name type="scientific">Coccomyxa viridis</name>
    <dbReference type="NCBI Taxonomy" id="1274662"/>
    <lineage>
        <taxon>Eukaryota</taxon>
        <taxon>Viridiplantae</taxon>
        <taxon>Chlorophyta</taxon>
        <taxon>core chlorophytes</taxon>
        <taxon>Trebouxiophyceae</taxon>
        <taxon>Trebouxiophyceae incertae sedis</taxon>
        <taxon>Coccomyxaceae</taxon>
        <taxon>Coccomyxa</taxon>
    </lineage>
</organism>
<dbReference type="Gene3D" id="1.20.1250.20">
    <property type="entry name" value="MFS general substrate transporter like domains"/>
    <property type="match status" value="2"/>
</dbReference>
<feature type="transmembrane region" description="Helical" evidence="5">
    <location>
        <begin position="53"/>
        <end position="76"/>
    </location>
</feature>
<feature type="transmembrane region" description="Helical" evidence="5">
    <location>
        <begin position="218"/>
        <end position="239"/>
    </location>
</feature>
<keyword evidence="9" id="KW-1185">Reference proteome</keyword>
<evidence type="ECO:0000256" key="3">
    <source>
        <dbReference type="ARBA" id="ARBA00022989"/>
    </source>
</evidence>
<feature type="transmembrane region" description="Helical" evidence="5">
    <location>
        <begin position="419"/>
        <end position="442"/>
    </location>
</feature>
<comment type="caution">
    <text evidence="8">The sequence shown here is derived from an EMBL/GenBank/DDBJ whole genome shotgun (WGS) entry which is preliminary data.</text>
</comment>
<dbReference type="InterPro" id="IPR056555">
    <property type="entry name" value="NFD4_C"/>
</dbReference>
<evidence type="ECO:0000256" key="1">
    <source>
        <dbReference type="ARBA" id="ARBA00004141"/>
    </source>
</evidence>
<dbReference type="GO" id="GO:0016020">
    <property type="term" value="C:membrane"/>
    <property type="evidence" value="ECO:0007669"/>
    <property type="project" value="UniProtKB-SubCell"/>
</dbReference>
<protein>
    <recommendedName>
        <fullName evidence="10">Nodulin-like domain-containing protein</fullName>
    </recommendedName>
</protein>
<dbReference type="Pfam" id="PF06813">
    <property type="entry name" value="Nodulin-like"/>
    <property type="match status" value="1"/>
</dbReference>
<dbReference type="Proteomes" id="UP001314263">
    <property type="component" value="Unassembled WGS sequence"/>
</dbReference>
<name>A0AAV1HY27_9CHLO</name>
<feature type="domain" description="Nodulin-like" evidence="6">
    <location>
        <begin position="17"/>
        <end position="265"/>
    </location>
</feature>
<feature type="transmembrane region" description="Helical" evidence="5">
    <location>
        <begin position="155"/>
        <end position="176"/>
    </location>
</feature>
<dbReference type="SUPFAM" id="SSF103473">
    <property type="entry name" value="MFS general substrate transporter"/>
    <property type="match status" value="1"/>
</dbReference>
<evidence type="ECO:0000256" key="5">
    <source>
        <dbReference type="SAM" id="Phobius"/>
    </source>
</evidence>
<dbReference type="AlphaFoldDB" id="A0AAV1HY27"/>
<feature type="domain" description="NFD4 C-terminal" evidence="7">
    <location>
        <begin position="320"/>
        <end position="525"/>
    </location>
</feature>
<feature type="transmembrane region" description="Helical" evidence="5">
    <location>
        <begin position="394"/>
        <end position="413"/>
    </location>
</feature>
<feature type="transmembrane region" description="Helical" evidence="5">
    <location>
        <begin position="360"/>
        <end position="382"/>
    </location>
</feature>
<gene>
    <name evidence="8" type="ORF">CVIRNUC_002297</name>
</gene>
<feature type="transmembrane region" description="Helical" evidence="5">
    <location>
        <begin position="454"/>
        <end position="477"/>
    </location>
</feature>
<keyword evidence="4 5" id="KW-0472">Membrane</keyword>
<sequence>MCSALPSNIKQSFYWSKWLTFSASALVMLCAGLSYSFGIWSDAIKKQYNLSQLQVAGIGTAGNVGGYMAIFAGLLYDWLRGMNRVGPVLTLLVGVALHFLGYFGLWWAARGIFQPPYWVLVIIAFFTCNAQTFMETGAMVTSIRNFDTERGTVIGILKSFLGLSGSFFTTIYVSFLEPDATSFLLLLAVVPSAIVLVCTFVINFVPYIQVEPHTKSHAFHLAFTTVIGLASYQAVIALARNSEDFDTWDGVLMTGANIVLLFPILAIPMIFGGLRSRRLRDLSPLVKAEDCPPEMEPFLERQDRETPSAVMSVESTPLQCLRSQEFWLLFVTSAITSGCGLTLLNNLAQMVEALRGSGSTSVFVSVFSITNCLGRLCSGFLPDRMLREQDVPRTVSLIVLSVLALVACFLNAFAQIEWFATAAGVTGFAFGGIQGIVPALASEIFGLRNLATNYSMLQIGPAFCSYLQATYLAGTLYEKARQRHGDHVTCKGTDCFQVVFLINAGLAVVAVVTSVLLWHRTRGLYHKVIEVTKAERAKRGLQGEFEEARSIMKKMGAENKLMHAILAQGRSLIGKLQEAMPSEEGNSPRAVDAMQDLGTFIGEAKRKLEEQAALFKRMDDLPNWRRGLTG</sequence>
<evidence type="ECO:0000313" key="9">
    <source>
        <dbReference type="Proteomes" id="UP001314263"/>
    </source>
</evidence>
<feature type="transmembrane region" description="Helical" evidence="5">
    <location>
        <begin position="251"/>
        <end position="274"/>
    </location>
</feature>
<evidence type="ECO:0000256" key="4">
    <source>
        <dbReference type="ARBA" id="ARBA00023136"/>
    </source>
</evidence>
<evidence type="ECO:0000313" key="8">
    <source>
        <dbReference type="EMBL" id="CAK0754435.1"/>
    </source>
</evidence>
<dbReference type="InterPro" id="IPR010658">
    <property type="entry name" value="Nodulin-like"/>
</dbReference>
<feature type="transmembrane region" description="Helical" evidence="5">
    <location>
        <begin position="326"/>
        <end position="348"/>
    </location>
</feature>
<keyword evidence="2 5" id="KW-0812">Transmembrane</keyword>
<feature type="transmembrane region" description="Helical" evidence="5">
    <location>
        <begin position="182"/>
        <end position="206"/>
    </location>
</feature>
<feature type="transmembrane region" description="Helical" evidence="5">
    <location>
        <begin position="88"/>
        <end position="109"/>
    </location>
</feature>
<evidence type="ECO:0000256" key="2">
    <source>
        <dbReference type="ARBA" id="ARBA00022692"/>
    </source>
</evidence>
<evidence type="ECO:0000259" key="7">
    <source>
        <dbReference type="Pfam" id="PF23262"/>
    </source>
</evidence>
<dbReference type="PANTHER" id="PTHR21576">
    <property type="entry name" value="UNCHARACTERIZED NODULIN-LIKE PROTEIN"/>
    <property type="match status" value="1"/>
</dbReference>
<keyword evidence="3 5" id="KW-1133">Transmembrane helix</keyword>
<reference evidence="8 9" key="1">
    <citation type="submission" date="2023-10" db="EMBL/GenBank/DDBJ databases">
        <authorList>
            <person name="Maclean D."/>
            <person name="Macfadyen A."/>
        </authorList>
    </citation>
    <scope>NUCLEOTIDE SEQUENCE [LARGE SCALE GENOMIC DNA]</scope>
</reference>
<dbReference type="InterPro" id="IPR036259">
    <property type="entry name" value="MFS_trans_sf"/>
</dbReference>
<dbReference type="EMBL" id="CAUYUE010000003">
    <property type="protein sequence ID" value="CAK0754435.1"/>
    <property type="molecule type" value="Genomic_DNA"/>
</dbReference>
<dbReference type="Pfam" id="PF23262">
    <property type="entry name" value="NFD4_C"/>
    <property type="match status" value="1"/>
</dbReference>
<evidence type="ECO:0008006" key="10">
    <source>
        <dbReference type="Google" id="ProtNLM"/>
    </source>
</evidence>
<dbReference type="PANTHER" id="PTHR21576:SF158">
    <property type="entry name" value="RIBOSOMAL RNA-PROCESSING PROTEIN 12-LIKE CONSERVED DOMAIN-CONTAINING PROTEIN"/>
    <property type="match status" value="1"/>
</dbReference>
<feature type="transmembrane region" description="Helical" evidence="5">
    <location>
        <begin position="115"/>
        <end position="134"/>
    </location>
</feature>
<proteinExistence type="predicted"/>